<proteinExistence type="predicted"/>
<evidence type="ECO:0000256" key="2">
    <source>
        <dbReference type="ARBA" id="ARBA00011233"/>
    </source>
</evidence>
<dbReference type="Gene3D" id="2.40.160.10">
    <property type="entry name" value="Porin"/>
    <property type="match status" value="1"/>
</dbReference>
<keyword evidence="5" id="KW-0812">Transmembrane</keyword>
<evidence type="ECO:0000313" key="13">
    <source>
        <dbReference type="EMBL" id="BAL93525.1"/>
    </source>
</evidence>
<dbReference type="PANTHER" id="PTHR34501:SF9">
    <property type="entry name" value="MAJOR OUTER MEMBRANE PROTEIN P.IA"/>
    <property type="match status" value="1"/>
</dbReference>
<evidence type="ECO:0000256" key="4">
    <source>
        <dbReference type="ARBA" id="ARBA00022452"/>
    </source>
</evidence>
<dbReference type="eggNOG" id="COG3203">
    <property type="taxonomic scope" value="Bacteria"/>
</dbReference>
<dbReference type="AlphaFoldDB" id="I0HKI8"/>
<evidence type="ECO:0000256" key="7">
    <source>
        <dbReference type="ARBA" id="ARBA00023065"/>
    </source>
</evidence>
<keyword evidence="14" id="KW-1185">Reference proteome</keyword>
<dbReference type="GO" id="GO:0046930">
    <property type="term" value="C:pore complex"/>
    <property type="evidence" value="ECO:0007669"/>
    <property type="project" value="UniProtKB-KW"/>
</dbReference>
<dbReference type="GO" id="GO:0006811">
    <property type="term" value="P:monoatomic ion transport"/>
    <property type="evidence" value="ECO:0007669"/>
    <property type="project" value="UniProtKB-KW"/>
</dbReference>
<feature type="chain" id="PRO_5003628185" evidence="11">
    <location>
        <begin position="21"/>
        <end position="342"/>
    </location>
</feature>
<comment type="subcellular location">
    <subcellularLocation>
        <location evidence="1">Cell outer membrane</location>
        <topology evidence="1">Multi-pass membrane protein</topology>
    </subcellularLocation>
</comment>
<dbReference type="Pfam" id="PF13609">
    <property type="entry name" value="Porin_4"/>
    <property type="match status" value="1"/>
</dbReference>
<dbReference type="GO" id="GO:0015288">
    <property type="term" value="F:porin activity"/>
    <property type="evidence" value="ECO:0007669"/>
    <property type="project" value="UniProtKB-KW"/>
</dbReference>
<sequence>MKKSLIAMAVLAAAAGSASAQSSVTVFGIVDVAVRHVDGDGTTKTLLSSGGLSTGRIGFRGIEDLGGGLKAGFWLESQVNADDGTQPQARFWHRRATVSLISDSLGEVRLGRDFAPTYSAFADYDAFGDNGVAAFTAMYKPRTVSGTTPQTAVRDDNQVSYILPTTLGGIYGQASVAAGEGTKGSKYYGGRIGYKTGPFDVSAAYGQTELASSDDKYKLFVVGGSYDFGVAKILAAYQEAKYDVGVASIDGLKDKLLTVGATVPVGAFVIRASYDQVKADDDKNAKRLSLGGIYNLSKRTAFYGTYSVIDNDDAGTFVVADSPAVAAGKKSQGVEVGVRHSF</sequence>
<keyword evidence="3" id="KW-0813">Transport</keyword>
<feature type="signal peptide" evidence="11">
    <location>
        <begin position="1"/>
        <end position="20"/>
    </location>
</feature>
<dbReference type="Proteomes" id="UP000007883">
    <property type="component" value="Chromosome"/>
</dbReference>
<gene>
    <name evidence="13" type="ordered locus">RGE_01800</name>
</gene>
<keyword evidence="7" id="KW-0406">Ion transport</keyword>
<dbReference type="CDD" id="cd00342">
    <property type="entry name" value="gram_neg_porins"/>
    <property type="match status" value="1"/>
</dbReference>
<dbReference type="STRING" id="983917.RGE_01800"/>
<dbReference type="RefSeq" id="WP_014426417.1">
    <property type="nucleotide sequence ID" value="NC_017075.1"/>
</dbReference>
<organism evidence="13 14">
    <name type="scientific">Rubrivivax gelatinosus (strain NBRC 100245 / IL144)</name>
    <dbReference type="NCBI Taxonomy" id="983917"/>
    <lineage>
        <taxon>Bacteria</taxon>
        <taxon>Pseudomonadati</taxon>
        <taxon>Pseudomonadota</taxon>
        <taxon>Betaproteobacteria</taxon>
        <taxon>Burkholderiales</taxon>
        <taxon>Sphaerotilaceae</taxon>
        <taxon>Rubrivivax</taxon>
    </lineage>
</organism>
<feature type="domain" description="Porin" evidence="12">
    <location>
        <begin position="7"/>
        <end position="313"/>
    </location>
</feature>
<comment type="subunit">
    <text evidence="2">Homotrimer.</text>
</comment>
<evidence type="ECO:0000259" key="12">
    <source>
        <dbReference type="Pfam" id="PF13609"/>
    </source>
</evidence>
<evidence type="ECO:0000256" key="6">
    <source>
        <dbReference type="ARBA" id="ARBA00022729"/>
    </source>
</evidence>
<keyword evidence="10" id="KW-0998">Cell outer membrane</keyword>
<evidence type="ECO:0000256" key="9">
    <source>
        <dbReference type="ARBA" id="ARBA00023136"/>
    </source>
</evidence>
<dbReference type="SUPFAM" id="SSF56935">
    <property type="entry name" value="Porins"/>
    <property type="match status" value="1"/>
</dbReference>
<name>I0HKI8_RUBGI</name>
<evidence type="ECO:0000256" key="1">
    <source>
        <dbReference type="ARBA" id="ARBA00004571"/>
    </source>
</evidence>
<keyword evidence="9" id="KW-0472">Membrane</keyword>
<evidence type="ECO:0000256" key="3">
    <source>
        <dbReference type="ARBA" id="ARBA00022448"/>
    </source>
</evidence>
<protein>
    <submittedName>
        <fullName evidence="13">Outer membrane porin</fullName>
    </submittedName>
</protein>
<keyword evidence="6 11" id="KW-0732">Signal</keyword>
<dbReference type="GO" id="GO:0009279">
    <property type="term" value="C:cell outer membrane"/>
    <property type="evidence" value="ECO:0007669"/>
    <property type="project" value="UniProtKB-SubCell"/>
</dbReference>
<evidence type="ECO:0000256" key="5">
    <source>
        <dbReference type="ARBA" id="ARBA00022692"/>
    </source>
</evidence>
<evidence type="ECO:0000313" key="14">
    <source>
        <dbReference type="Proteomes" id="UP000007883"/>
    </source>
</evidence>
<evidence type="ECO:0000256" key="10">
    <source>
        <dbReference type="ARBA" id="ARBA00023237"/>
    </source>
</evidence>
<dbReference type="InterPro" id="IPR050298">
    <property type="entry name" value="Gram-neg_bact_OMP"/>
</dbReference>
<evidence type="ECO:0000256" key="8">
    <source>
        <dbReference type="ARBA" id="ARBA00023114"/>
    </source>
</evidence>
<dbReference type="EMBL" id="AP012320">
    <property type="protein sequence ID" value="BAL93525.1"/>
    <property type="molecule type" value="Genomic_DNA"/>
</dbReference>
<dbReference type="HOGENOM" id="CLU_038238_1_1_4"/>
<accession>I0HKI8</accession>
<evidence type="ECO:0000256" key="11">
    <source>
        <dbReference type="SAM" id="SignalP"/>
    </source>
</evidence>
<dbReference type="KEGG" id="rge:RGE_01800"/>
<dbReference type="PATRIC" id="fig|983917.3.peg.175"/>
<dbReference type="InterPro" id="IPR023614">
    <property type="entry name" value="Porin_dom_sf"/>
</dbReference>
<keyword evidence="8" id="KW-0626">Porin</keyword>
<dbReference type="InterPro" id="IPR033900">
    <property type="entry name" value="Gram_neg_porin_domain"/>
</dbReference>
<reference evidence="13 14" key="1">
    <citation type="journal article" date="2012" name="J. Bacteriol.">
        <title>Complete genome sequence of phototrophic betaproteobacterium Rubrivivax gelatinosus IL144.</title>
        <authorList>
            <person name="Nagashima S."/>
            <person name="Kamimura A."/>
            <person name="Shimizu T."/>
            <person name="Nakamura-isaki S."/>
            <person name="Aono E."/>
            <person name="Sakamoto K."/>
            <person name="Ichikawa N."/>
            <person name="Nakazawa H."/>
            <person name="Sekine M."/>
            <person name="Yamazaki S."/>
            <person name="Fujita N."/>
            <person name="Shimada K."/>
            <person name="Hanada S."/>
            <person name="Nagashima K.V.P."/>
        </authorList>
    </citation>
    <scope>NUCLEOTIDE SEQUENCE [LARGE SCALE GENOMIC DNA]</scope>
    <source>
        <strain evidence="14">NBRC 100245 / IL144</strain>
    </source>
</reference>
<dbReference type="PANTHER" id="PTHR34501">
    <property type="entry name" value="PROTEIN YDDL-RELATED"/>
    <property type="match status" value="1"/>
</dbReference>
<keyword evidence="4" id="KW-1134">Transmembrane beta strand</keyword>